<dbReference type="Pfam" id="PF14579">
    <property type="entry name" value="HHH_6"/>
    <property type="match status" value="1"/>
</dbReference>
<dbReference type="Gene3D" id="1.10.10.1600">
    <property type="entry name" value="Bacterial DNA polymerase III alpha subunit, thumb domain"/>
    <property type="match status" value="1"/>
</dbReference>
<evidence type="ECO:0000256" key="4">
    <source>
        <dbReference type="ARBA" id="ARBA00022679"/>
    </source>
</evidence>
<keyword evidence="4" id="KW-0808">Transferase</keyword>
<dbReference type="SMART" id="SM00481">
    <property type="entry name" value="POLIIIAc"/>
    <property type="match status" value="1"/>
</dbReference>
<dbReference type="GO" id="GO:0005737">
    <property type="term" value="C:cytoplasm"/>
    <property type="evidence" value="ECO:0007669"/>
    <property type="project" value="UniProtKB-SubCell"/>
</dbReference>
<keyword evidence="7" id="KW-0239">DNA-directed DNA polymerase</keyword>
<evidence type="ECO:0000313" key="11">
    <source>
        <dbReference type="Proteomes" id="UP000262583"/>
    </source>
</evidence>
<dbReference type="Proteomes" id="UP000262583">
    <property type="component" value="Chromosome"/>
</dbReference>
<dbReference type="AlphaFoldDB" id="A0A2Z4Y4D3"/>
<comment type="catalytic activity">
    <reaction evidence="8">
        <text>DNA(n) + a 2'-deoxyribonucleoside 5'-triphosphate = DNA(n+1) + diphosphate</text>
        <dbReference type="Rhea" id="RHEA:22508"/>
        <dbReference type="Rhea" id="RHEA-COMP:17339"/>
        <dbReference type="Rhea" id="RHEA-COMP:17340"/>
        <dbReference type="ChEBI" id="CHEBI:33019"/>
        <dbReference type="ChEBI" id="CHEBI:61560"/>
        <dbReference type="ChEBI" id="CHEBI:173112"/>
        <dbReference type="EC" id="2.7.7.7"/>
    </reaction>
</comment>
<evidence type="ECO:0000256" key="8">
    <source>
        <dbReference type="ARBA" id="ARBA00049244"/>
    </source>
</evidence>
<dbReference type="GO" id="GO:0008408">
    <property type="term" value="F:3'-5' exonuclease activity"/>
    <property type="evidence" value="ECO:0007669"/>
    <property type="project" value="InterPro"/>
</dbReference>
<keyword evidence="5" id="KW-0548">Nucleotidyltransferase</keyword>
<dbReference type="Pfam" id="PF01336">
    <property type="entry name" value="tRNA_anti-codon"/>
    <property type="match status" value="1"/>
</dbReference>
<dbReference type="GO" id="GO:0003887">
    <property type="term" value="F:DNA-directed DNA polymerase activity"/>
    <property type="evidence" value="ECO:0007669"/>
    <property type="project" value="UniProtKB-KW"/>
</dbReference>
<evidence type="ECO:0000259" key="9">
    <source>
        <dbReference type="SMART" id="SM00481"/>
    </source>
</evidence>
<dbReference type="InterPro" id="IPR029460">
    <property type="entry name" value="DNAPol_HHH"/>
</dbReference>
<dbReference type="InterPro" id="IPR004365">
    <property type="entry name" value="NA-bd_OB_tRNA"/>
</dbReference>
<proteinExistence type="predicted"/>
<dbReference type="InterPro" id="IPR003141">
    <property type="entry name" value="Pol/His_phosphatase_N"/>
</dbReference>
<feature type="domain" description="Polymerase/histidinol phosphatase N-terminal" evidence="9">
    <location>
        <begin position="7"/>
        <end position="74"/>
    </location>
</feature>
<organism evidence="10 11">
    <name type="scientific">Sumerlaea chitinivorans</name>
    <dbReference type="NCBI Taxonomy" id="2250252"/>
    <lineage>
        <taxon>Bacteria</taxon>
        <taxon>Candidatus Sumerlaeota</taxon>
        <taxon>Candidatus Sumerlaeia</taxon>
        <taxon>Candidatus Sumerlaeales</taxon>
        <taxon>Candidatus Sumerlaeaceae</taxon>
        <taxon>Candidatus Sumerlaea</taxon>
    </lineage>
</organism>
<dbReference type="NCBIfam" id="NF005298">
    <property type="entry name" value="PRK06826.1"/>
    <property type="match status" value="1"/>
</dbReference>
<dbReference type="Gene3D" id="3.20.20.140">
    <property type="entry name" value="Metal-dependent hydrolases"/>
    <property type="match status" value="1"/>
</dbReference>
<dbReference type="EC" id="2.7.7.7" evidence="2"/>
<evidence type="ECO:0000256" key="1">
    <source>
        <dbReference type="ARBA" id="ARBA00004496"/>
    </source>
</evidence>
<dbReference type="Pfam" id="PF07733">
    <property type="entry name" value="DNA_pol3_alpha"/>
    <property type="match status" value="1"/>
</dbReference>
<dbReference type="GO" id="GO:0006260">
    <property type="term" value="P:DNA replication"/>
    <property type="evidence" value="ECO:0007669"/>
    <property type="project" value="UniProtKB-KW"/>
</dbReference>
<dbReference type="KEGG" id="schv:BRCON_1290"/>
<dbReference type="SUPFAM" id="SSF89550">
    <property type="entry name" value="PHP domain-like"/>
    <property type="match status" value="1"/>
</dbReference>
<dbReference type="PANTHER" id="PTHR32294:SF0">
    <property type="entry name" value="DNA POLYMERASE III SUBUNIT ALPHA"/>
    <property type="match status" value="1"/>
</dbReference>
<evidence type="ECO:0000256" key="5">
    <source>
        <dbReference type="ARBA" id="ARBA00022695"/>
    </source>
</evidence>
<keyword evidence="6" id="KW-0235">DNA replication</keyword>
<dbReference type="Gene3D" id="1.10.150.870">
    <property type="match status" value="1"/>
</dbReference>
<dbReference type="GO" id="GO:0003676">
    <property type="term" value="F:nucleic acid binding"/>
    <property type="evidence" value="ECO:0007669"/>
    <property type="project" value="InterPro"/>
</dbReference>
<reference evidence="10 11" key="1">
    <citation type="submission" date="2018-05" db="EMBL/GenBank/DDBJ databases">
        <title>A metagenomic window into the 2 km-deep terrestrial subsurface aquifer revealed taxonomically and functionally diverse microbial community comprising novel uncultured bacterial lineages.</title>
        <authorList>
            <person name="Kadnikov V.V."/>
            <person name="Mardanov A.V."/>
            <person name="Beletsky A.V."/>
            <person name="Banks D."/>
            <person name="Pimenov N.V."/>
            <person name="Frank Y.A."/>
            <person name="Karnachuk O.V."/>
            <person name="Ravin N.V."/>
        </authorList>
    </citation>
    <scope>NUCLEOTIDE SEQUENCE [LARGE SCALE GENOMIC DNA]</scope>
    <source>
        <strain evidence="10">BY</strain>
    </source>
</reference>
<evidence type="ECO:0000256" key="3">
    <source>
        <dbReference type="ARBA" id="ARBA00019114"/>
    </source>
</evidence>
<evidence type="ECO:0000256" key="6">
    <source>
        <dbReference type="ARBA" id="ARBA00022705"/>
    </source>
</evidence>
<dbReference type="InterPro" id="IPR011708">
    <property type="entry name" value="DNA_pol3_alpha_NTPase_dom"/>
</dbReference>
<dbReference type="Pfam" id="PF02811">
    <property type="entry name" value="PHP"/>
    <property type="match status" value="1"/>
</dbReference>
<comment type="subcellular location">
    <subcellularLocation>
        <location evidence="1">Cytoplasm</location>
    </subcellularLocation>
</comment>
<dbReference type="InterPro" id="IPR016195">
    <property type="entry name" value="Pol/histidinol_Pase-like"/>
</dbReference>
<dbReference type="NCBIfam" id="NF004226">
    <property type="entry name" value="PRK05673.1"/>
    <property type="match status" value="1"/>
</dbReference>
<dbReference type="Pfam" id="PF17657">
    <property type="entry name" value="DNA_pol3_finger"/>
    <property type="match status" value="1"/>
</dbReference>
<dbReference type="InterPro" id="IPR004805">
    <property type="entry name" value="DnaE2/DnaE/PolC"/>
</dbReference>
<dbReference type="InterPro" id="IPR040982">
    <property type="entry name" value="DNA_pol3_finger"/>
</dbReference>
<dbReference type="CDD" id="cd12113">
    <property type="entry name" value="PHP_PolIIIA_DnaE3"/>
    <property type="match status" value="1"/>
</dbReference>
<gene>
    <name evidence="10" type="ORF">BRCON_1290</name>
</gene>
<evidence type="ECO:0000256" key="7">
    <source>
        <dbReference type="ARBA" id="ARBA00022932"/>
    </source>
</evidence>
<dbReference type="CDD" id="cd04485">
    <property type="entry name" value="DnaE_OBF"/>
    <property type="match status" value="1"/>
</dbReference>
<protein>
    <recommendedName>
        <fullName evidence="3">DNA polymerase III subunit alpha</fullName>
        <ecNumber evidence="2">2.7.7.7</ecNumber>
    </recommendedName>
</protein>
<sequence>MGKPEFVHLHLHTEYSLLDGACRVKELAEYVAKTGMPAVACTDHGNLFAAIEFYQACCDAGVKPIIGAELYIAAKGRRSRNEAGVRTSANHILLLAENEEGYRNLCKLSSIGFLEGYYYKPRIDFEVLAQYNAGLIATSGCLKGLIPESLLEEDEQRAKTYLGQFIDIFGRDRFYIELMDHGIEQQRRVLPVLVKMARDMGVKTIATNDAHYLQREDAAFHDVLLCIQTGRTLQDPNRMKYEAEEFYVKTPEEMYAVFRDFPEACRETLAIAERCNVKFDLEGKSYVPQFRTPGGVSPEEYLRQLAFDGLLRRYGTPTQQHIERLEHELNTIVKMGFASYFLIVWDFIRYAKVNGIPVGPGRGSAAGSLVAYCLEITDIDPIEHGLLFERFLNPERISMPDIDVDFCFENRGRVIEYVRNTYGENRVAQIITFGTLQPRAAIRDVGRVMGVAPVKVNKLANLVPKMLKPEKGEKGIDRALRETPELKAEYDNDPEVRQILDYIRKLEGMVRHASTHAAGIVICDRDITDIVPVYKAPDSNDVATQFTMNVIERLGLLKMDFLGLKNLTIIQNTLMAIRKNHGVEIDWQKIGLSDRKTYELLASGRTLGVFQLESEGMTNLVRMMKPSRFEDLVALLALYRPGPLGANMHIEYVQCKHGEKEPTYDHPLIEPILRETYGIILYQEQVMQIAQVLAGFTLGEADLMRRAMGKKKKDVMDKMRERFVQGAVANGVDAELAERIFAKIEHFAGYGFNKSHSAAYAVISYRTAYLKAHYPIEYLAALMTNAIGGKVEEMMKYFAEARDLGVSVLGPDVNESEKEFAVCGGNIRYGLAAIKNIGEGVVEAILAARNRGGRFQDFEDFCNRVDLRVLNSRTIECLIRAGAFDSLRHTRAQLLDGYEKVIEVAQERQRERDLGQISLFEIMGESEEGAGRGPSALGLLRDVPEMPQLEKLRAEKELLGYYISGHPMDAYQCDQTAFGNCSLAHLPKRRDGDEVNVVAMIGEVVKKKDRNGRDMAFVQILDLDATAEAIFFHDAFEKFREYVVPENVLLINGRVNIRDDVPKILVKQVQAIDEVREKADYIFEIFADYATVPDTFLSTLRQLLQAHRGKRDVRLTLQLDRGQLIVALPRTFRVRVTNELMTEIKRIPGVRRLRFSMENGR</sequence>
<dbReference type="InterPro" id="IPR004013">
    <property type="entry name" value="PHP_dom"/>
</dbReference>
<dbReference type="InterPro" id="IPR041931">
    <property type="entry name" value="DNA_pol3_alpha_thumb_dom"/>
</dbReference>
<dbReference type="EMBL" id="CP030759">
    <property type="protein sequence ID" value="AXA36067.1"/>
    <property type="molecule type" value="Genomic_DNA"/>
</dbReference>
<evidence type="ECO:0000313" key="10">
    <source>
        <dbReference type="EMBL" id="AXA36067.1"/>
    </source>
</evidence>
<evidence type="ECO:0000256" key="2">
    <source>
        <dbReference type="ARBA" id="ARBA00012417"/>
    </source>
</evidence>
<name>A0A2Z4Y4D3_SUMC1</name>
<accession>A0A2Z4Y4D3</accession>
<dbReference type="PANTHER" id="PTHR32294">
    <property type="entry name" value="DNA POLYMERASE III SUBUNIT ALPHA"/>
    <property type="match status" value="1"/>
</dbReference>
<dbReference type="NCBIfam" id="TIGR00594">
    <property type="entry name" value="polc"/>
    <property type="match status" value="1"/>
</dbReference>